<gene>
    <name evidence="2" type="ORF">IPJ48_20010</name>
</gene>
<protein>
    <recommendedName>
        <fullName evidence="1">UPF0276 protein IPJ48_20010</fullName>
    </recommendedName>
</protein>
<comment type="caution">
    <text evidence="2">The sequence shown here is derived from an EMBL/GenBank/DDBJ whole genome shotgun (WGS) entry which is preliminary data.</text>
</comment>
<dbReference type="SUPFAM" id="SSF51658">
    <property type="entry name" value="Xylose isomerase-like"/>
    <property type="match status" value="1"/>
</dbReference>
<evidence type="ECO:0000313" key="2">
    <source>
        <dbReference type="EMBL" id="MBK7425171.1"/>
    </source>
</evidence>
<evidence type="ECO:0000256" key="1">
    <source>
        <dbReference type="HAMAP-Rule" id="MF_00697"/>
    </source>
</evidence>
<dbReference type="EMBL" id="JADJNC010000064">
    <property type="protein sequence ID" value="MBK7425171.1"/>
    <property type="molecule type" value="Genomic_DNA"/>
</dbReference>
<dbReference type="Proteomes" id="UP000886602">
    <property type="component" value="Unassembled WGS sequence"/>
</dbReference>
<reference evidence="2" key="1">
    <citation type="submission" date="2020-10" db="EMBL/GenBank/DDBJ databases">
        <title>Connecting structure to function with the recovery of over 1000 high-quality activated sludge metagenome-assembled genomes encoding full-length rRNA genes using long-read sequencing.</title>
        <authorList>
            <person name="Singleton C.M."/>
            <person name="Petriglieri F."/>
            <person name="Kristensen J.M."/>
            <person name="Kirkegaard R.H."/>
            <person name="Michaelsen T.Y."/>
            <person name="Andersen M.H."/>
            <person name="Karst S.M."/>
            <person name="Dueholm M.S."/>
            <person name="Nielsen P.H."/>
            <person name="Albertsen M."/>
        </authorList>
    </citation>
    <scope>NUCLEOTIDE SEQUENCE</scope>
    <source>
        <strain evidence="2">EsbW_18-Q3-R4-48_MAXAC.044</strain>
    </source>
</reference>
<accession>A0A9D7FNT7</accession>
<dbReference type="HAMAP" id="MF_00697">
    <property type="entry name" value="UPF0276"/>
    <property type="match status" value="1"/>
</dbReference>
<evidence type="ECO:0000313" key="3">
    <source>
        <dbReference type="Proteomes" id="UP000886602"/>
    </source>
</evidence>
<comment type="similarity">
    <text evidence="1">Belongs to the UPF0276 family.</text>
</comment>
<dbReference type="Gene3D" id="3.20.20.150">
    <property type="entry name" value="Divalent-metal-dependent TIM barrel enzymes"/>
    <property type="match status" value="1"/>
</dbReference>
<dbReference type="InterPro" id="IPR007801">
    <property type="entry name" value="MbnB/TglH/ChrH"/>
</dbReference>
<dbReference type="InterPro" id="IPR036237">
    <property type="entry name" value="Xyl_isomerase-like_sf"/>
</dbReference>
<dbReference type="PANTHER" id="PTHR42194:SF1">
    <property type="entry name" value="UPF0276 PROTEIN HI_1600"/>
    <property type="match status" value="1"/>
</dbReference>
<dbReference type="NCBIfam" id="NF003818">
    <property type="entry name" value="PRK05409.1"/>
    <property type="match status" value="1"/>
</dbReference>
<sequence length="300" mass="32673">MPSSSAPAAPVPSTRLPLVAGIGLRAPHHAQVLAERPAVAWWEVHSENFFSAGGAPIEFLHRIRQDYPLSLHGVGLSLGALDTLFEAHLAKLAALVERIEPVSVSEHLCWSSAGARHFNDLLPLPYTEAALEQAVARIERVQERLQRPILVENVSSYLQFADSMMSEWDFLVAVARRSGCGILLDINNIYVSACNHGFSAQTYIDAIPADLVGELHLAGFEACEDFLIDTHGQPVHSPVWDLYEYALGHLGAKPTLIEWDVDIPSLAVLQGEAAQAEQRLRARMHNVSASPLEPGHALAA</sequence>
<name>A0A9D7FNT7_9RHOO</name>
<dbReference type="PANTHER" id="PTHR42194">
    <property type="entry name" value="UPF0276 PROTEIN HI_1600"/>
    <property type="match status" value="1"/>
</dbReference>
<dbReference type="Pfam" id="PF05114">
    <property type="entry name" value="MbnB_TglH_ChrH"/>
    <property type="match status" value="1"/>
</dbReference>
<organism evidence="2 3">
    <name type="scientific">Candidatus Propionivibrio dominans</name>
    <dbReference type="NCBI Taxonomy" id="2954373"/>
    <lineage>
        <taxon>Bacteria</taxon>
        <taxon>Pseudomonadati</taxon>
        <taxon>Pseudomonadota</taxon>
        <taxon>Betaproteobacteria</taxon>
        <taxon>Rhodocyclales</taxon>
        <taxon>Rhodocyclaceae</taxon>
        <taxon>Propionivibrio</taxon>
    </lineage>
</organism>
<dbReference type="AlphaFoldDB" id="A0A9D7FNT7"/>
<proteinExistence type="inferred from homology"/>